<evidence type="ECO:0000256" key="2">
    <source>
        <dbReference type="ARBA" id="ARBA00022692"/>
    </source>
</evidence>
<keyword evidence="5 8" id="KW-1133">Transmembrane helix</keyword>
<dbReference type="InterPro" id="IPR019388">
    <property type="entry name" value="FIT"/>
</dbReference>
<dbReference type="GO" id="GO:0005789">
    <property type="term" value="C:endoplasmic reticulum membrane"/>
    <property type="evidence" value="ECO:0007669"/>
    <property type="project" value="UniProtKB-SubCell"/>
</dbReference>
<dbReference type="EMBL" id="CAJOBC010000354">
    <property type="protein sequence ID" value="CAF3575691.1"/>
    <property type="molecule type" value="Genomic_DNA"/>
</dbReference>
<keyword evidence="6" id="KW-0443">Lipid metabolism</keyword>
<keyword evidence="13" id="KW-1185">Reference proteome</keyword>
<sequence length="316" mass="36861">MNSNQSIRTSTQQQQKLILPNSLPQDLFNIFKNLVLFFCRRVIFAPPNTKIIIYFCMIFIGSVLKDFNLSPQTYLANKQNLLNSYFAKLGWGSTIMLLSLFVYLTSLIYTKGNYNLIMKHLLRLLIAIGVWYIITSLFQYIESVAGYCKHLKYSKSNRQICLSSGYEWQEAYNLSDHTFLLIYLLLVVNEEVKSYDEGWKRLELLYEQNSGKVKQQQQNIGDISSSTKFDHIDSLRFRKLSLTIKCLYISLALLTMLWEFMLLSTALYFHHIVHKLGAALLAVIMWFITYRYWYKQRSAISNPFTPCLPGDGLLAY</sequence>
<dbReference type="GO" id="GO:0010945">
    <property type="term" value="F:coenzyme A diphosphatase activity"/>
    <property type="evidence" value="ECO:0007669"/>
    <property type="project" value="InterPro"/>
</dbReference>
<evidence type="ECO:0008006" key="14">
    <source>
        <dbReference type="Google" id="ProtNLM"/>
    </source>
</evidence>
<reference evidence="10" key="1">
    <citation type="submission" date="2021-02" db="EMBL/GenBank/DDBJ databases">
        <authorList>
            <person name="Nowell W R."/>
        </authorList>
    </citation>
    <scope>NUCLEOTIDE SEQUENCE</scope>
</reference>
<keyword evidence="4" id="KW-0256">Endoplasmic reticulum</keyword>
<evidence type="ECO:0000256" key="3">
    <source>
        <dbReference type="ARBA" id="ARBA00022801"/>
    </source>
</evidence>
<comment type="caution">
    <text evidence="10">The sequence shown here is derived from an EMBL/GenBank/DDBJ whole genome shotgun (WGS) entry which is preliminary data.</text>
</comment>
<dbReference type="PANTHER" id="PTHR23129:SF0">
    <property type="entry name" value="ACYL-COENZYME A DIPHOSPHATASE FITM2"/>
    <property type="match status" value="1"/>
</dbReference>
<feature type="transmembrane region" description="Helical" evidence="8">
    <location>
        <begin position="51"/>
        <end position="69"/>
    </location>
</feature>
<dbReference type="EMBL" id="CAJOBA010000123">
    <property type="protein sequence ID" value="CAF3506210.1"/>
    <property type="molecule type" value="Genomic_DNA"/>
</dbReference>
<dbReference type="PANTHER" id="PTHR23129">
    <property type="entry name" value="ACYL-COENZYME A DIPHOSPHATASE FITM2"/>
    <property type="match status" value="1"/>
</dbReference>
<evidence type="ECO:0000256" key="8">
    <source>
        <dbReference type="SAM" id="Phobius"/>
    </source>
</evidence>
<accession>A0A813S840</accession>
<feature type="transmembrane region" description="Helical" evidence="8">
    <location>
        <begin position="121"/>
        <end position="141"/>
    </location>
</feature>
<dbReference type="AlphaFoldDB" id="A0A813S840"/>
<dbReference type="EMBL" id="CAJNOQ010000354">
    <property type="protein sequence ID" value="CAF0791488.1"/>
    <property type="molecule type" value="Genomic_DNA"/>
</dbReference>
<evidence type="ECO:0000313" key="11">
    <source>
        <dbReference type="EMBL" id="CAF3506210.1"/>
    </source>
</evidence>
<feature type="transmembrane region" description="Helical" evidence="8">
    <location>
        <begin position="276"/>
        <end position="294"/>
    </location>
</feature>
<evidence type="ECO:0000313" key="13">
    <source>
        <dbReference type="Proteomes" id="UP000663829"/>
    </source>
</evidence>
<dbReference type="Proteomes" id="UP000663829">
    <property type="component" value="Unassembled WGS sequence"/>
</dbReference>
<evidence type="ECO:0000256" key="5">
    <source>
        <dbReference type="ARBA" id="ARBA00022989"/>
    </source>
</evidence>
<gene>
    <name evidence="10" type="ORF">GPM918_LOCUS3023</name>
    <name evidence="9" type="ORF">OVA965_LOCUS793</name>
    <name evidence="12" type="ORF">SRO942_LOCUS3023</name>
    <name evidence="11" type="ORF">TMI583_LOCUS793</name>
</gene>
<dbReference type="GO" id="GO:0019915">
    <property type="term" value="P:lipid storage"/>
    <property type="evidence" value="ECO:0007669"/>
    <property type="project" value="InterPro"/>
</dbReference>
<evidence type="ECO:0000313" key="10">
    <source>
        <dbReference type="EMBL" id="CAF0791488.1"/>
    </source>
</evidence>
<dbReference type="OrthoDB" id="5579088at2759"/>
<evidence type="ECO:0000313" key="12">
    <source>
        <dbReference type="EMBL" id="CAF3575691.1"/>
    </source>
</evidence>
<keyword evidence="2 8" id="KW-0812">Transmembrane</keyword>
<proteinExistence type="inferred from homology"/>
<dbReference type="HAMAP" id="MF_03230">
    <property type="entry name" value="FITM2"/>
    <property type="match status" value="1"/>
</dbReference>
<dbReference type="Proteomes" id="UP000682733">
    <property type="component" value="Unassembled WGS sequence"/>
</dbReference>
<protein>
    <recommendedName>
        <fullName evidence="14">FIT family protein</fullName>
    </recommendedName>
</protein>
<dbReference type="Pfam" id="PF10261">
    <property type="entry name" value="FIT"/>
    <property type="match status" value="2"/>
</dbReference>
<organism evidence="10 13">
    <name type="scientific">Didymodactylos carnosus</name>
    <dbReference type="NCBI Taxonomy" id="1234261"/>
    <lineage>
        <taxon>Eukaryota</taxon>
        <taxon>Metazoa</taxon>
        <taxon>Spiralia</taxon>
        <taxon>Gnathifera</taxon>
        <taxon>Rotifera</taxon>
        <taxon>Eurotatoria</taxon>
        <taxon>Bdelloidea</taxon>
        <taxon>Philodinida</taxon>
        <taxon>Philodinidae</taxon>
        <taxon>Didymodactylos</taxon>
    </lineage>
</organism>
<keyword evidence="3" id="KW-0378">Hydrolase</keyword>
<dbReference type="GO" id="GO:0008654">
    <property type="term" value="P:phospholipid biosynthetic process"/>
    <property type="evidence" value="ECO:0007669"/>
    <property type="project" value="TreeGrafter"/>
</dbReference>
<feature type="transmembrane region" description="Helical" evidence="8">
    <location>
        <begin position="246"/>
        <end position="270"/>
    </location>
</feature>
<comment type="subcellular location">
    <subcellularLocation>
        <location evidence="1">Endoplasmic reticulum membrane</location>
        <topology evidence="1">Multi-pass membrane protein</topology>
    </subcellularLocation>
</comment>
<feature type="transmembrane region" description="Helical" evidence="8">
    <location>
        <begin position="89"/>
        <end position="109"/>
    </location>
</feature>
<dbReference type="Proteomes" id="UP000681722">
    <property type="component" value="Unassembled WGS sequence"/>
</dbReference>
<evidence type="ECO:0000256" key="7">
    <source>
        <dbReference type="ARBA" id="ARBA00023136"/>
    </source>
</evidence>
<dbReference type="EMBL" id="CAJNOK010000123">
    <property type="protein sequence ID" value="CAF0730918.1"/>
    <property type="molecule type" value="Genomic_DNA"/>
</dbReference>
<evidence type="ECO:0000256" key="4">
    <source>
        <dbReference type="ARBA" id="ARBA00022824"/>
    </source>
</evidence>
<evidence type="ECO:0000256" key="6">
    <source>
        <dbReference type="ARBA" id="ARBA00023098"/>
    </source>
</evidence>
<dbReference type="GO" id="GO:0034389">
    <property type="term" value="P:lipid droplet organization"/>
    <property type="evidence" value="ECO:0007669"/>
    <property type="project" value="InterPro"/>
</dbReference>
<evidence type="ECO:0000313" key="9">
    <source>
        <dbReference type="EMBL" id="CAF0730918.1"/>
    </source>
</evidence>
<dbReference type="InterPro" id="IPR046401">
    <property type="entry name" value="FITM1/2"/>
</dbReference>
<name>A0A813S840_9BILA</name>
<evidence type="ECO:0000256" key="1">
    <source>
        <dbReference type="ARBA" id="ARBA00004477"/>
    </source>
</evidence>
<keyword evidence="7 8" id="KW-0472">Membrane</keyword>
<dbReference type="Proteomes" id="UP000677228">
    <property type="component" value="Unassembled WGS sequence"/>
</dbReference>